<dbReference type="EMBL" id="BPLR01007723">
    <property type="protein sequence ID" value="GIY19163.1"/>
    <property type="molecule type" value="Genomic_DNA"/>
</dbReference>
<accession>A0AAV4RA23</accession>
<reference evidence="1 2" key="1">
    <citation type="submission" date="2021-06" db="EMBL/GenBank/DDBJ databases">
        <title>Caerostris extrusa draft genome.</title>
        <authorList>
            <person name="Kono N."/>
            <person name="Arakawa K."/>
        </authorList>
    </citation>
    <scope>NUCLEOTIDE SEQUENCE [LARGE SCALE GENOMIC DNA]</scope>
</reference>
<sequence length="169" mass="19105">MGSRLRLSGCCRHVNWFGGWSGYTSIFCCCCLHIEPFCIICHGLMESTLGKNGVILDSNEFISSTTHTRDILICLPPSERASSSVAKIDWQFTYSIRASNYISHQNRARFGENLIFHPNPRRPFIFASMQIAQPSSLPNQLPQQKMVHVSNHLIFPSDIQTPVSFQEAE</sequence>
<name>A0AAV4RA23_CAEEX</name>
<evidence type="ECO:0000313" key="2">
    <source>
        <dbReference type="Proteomes" id="UP001054945"/>
    </source>
</evidence>
<dbReference type="AlphaFoldDB" id="A0AAV4RA23"/>
<protein>
    <submittedName>
        <fullName evidence="1">Uncharacterized protein</fullName>
    </submittedName>
</protein>
<keyword evidence="2" id="KW-1185">Reference proteome</keyword>
<organism evidence="1 2">
    <name type="scientific">Caerostris extrusa</name>
    <name type="common">Bark spider</name>
    <name type="synonym">Caerostris bankana</name>
    <dbReference type="NCBI Taxonomy" id="172846"/>
    <lineage>
        <taxon>Eukaryota</taxon>
        <taxon>Metazoa</taxon>
        <taxon>Ecdysozoa</taxon>
        <taxon>Arthropoda</taxon>
        <taxon>Chelicerata</taxon>
        <taxon>Arachnida</taxon>
        <taxon>Araneae</taxon>
        <taxon>Araneomorphae</taxon>
        <taxon>Entelegynae</taxon>
        <taxon>Araneoidea</taxon>
        <taxon>Araneidae</taxon>
        <taxon>Caerostris</taxon>
    </lineage>
</organism>
<proteinExistence type="predicted"/>
<evidence type="ECO:0000313" key="1">
    <source>
        <dbReference type="EMBL" id="GIY19163.1"/>
    </source>
</evidence>
<dbReference type="Proteomes" id="UP001054945">
    <property type="component" value="Unassembled WGS sequence"/>
</dbReference>
<gene>
    <name evidence="1" type="ORF">CEXT_642671</name>
</gene>
<comment type="caution">
    <text evidence="1">The sequence shown here is derived from an EMBL/GenBank/DDBJ whole genome shotgun (WGS) entry which is preliminary data.</text>
</comment>